<name>A0ABX0JGL9_9BACL</name>
<dbReference type="EMBL" id="JAAOIW010000021">
    <property type="protein sequence ID" value="NHN34683.1"/>
    <property type="molecule type" value="Genomic_DNA"/>
</dbReference>
<protein>
    <recommendedName>
        <fullName evidence="1">HNH domain-containing protein</fullName>
    </recommendedName>
</protein>
<organism evidence="2 3">
    <name type="scientific">Paenibacillus agricola</name>
    <dbReference type="NCBI Taxonomy" id="2716264"/>
    <lineage>
        <taxon>Bacteria</taxon>
        <taxon>Bacillati</taxon>
        <taxon>Bacillota</taxon>
        <taxon>Bacilli</taxon>
        <taxon>Bacillales</taxon>
        <taxon>Paenibacillaceae</taxon>
        <taxon>Paenibacillus</taxon>
    </lineage>
</organism>
<gene>
    <name evidence="2" type="ORF">G9U52_33520</name>
</gene>
<dbReference type="Proteomes" id="UP001165962">
    <property type="component" value="Unassembled WGS sequence"/>
</dbReference>
<evidence type="ECO:0000259" key="1">
    <source>
        <dbReference type="Pfam" id="PF01844"/>
    </source>
</evidence>
<dbReference type="RefSeq" id="WP_166156069.1">
    <property type="nucleotide sequence ID" value="NZ_JAAOIW010000021.1"/>
</dbReference>
<evidence type="ECO:0000313" key="3">
    <source>
        <dbReference type="Proteomes" id="UP001165962"/>
    </source>
</evidence>
<comment type="caution">
    <text evidence="2">The sequence shown here is derived from an EMBL/GenBank/DDBJ whole genome shotgun (WGS) entry which is preliminary data.</text>
</comment>
<evidence type="ECO:0000313" key="2">
    <source>
        <dbReference type="EMBL" id="NHN34683.1"/>
    </source>
</evidence>
<dbReference type="InterPro" id="IPR002711">
    <property type="entry name" value="HNH"/>
</dbReference>
<proteinExistence type="predicted"/>
<dbReference type="CDD" id="cd00085">
    <property type="entry name" value="HNHc"/>
    <property type="match status" value="1"/>
</dbReference>
<dbReference type="Pfam" id="PF01844">
    <property type="entry name" value="HNH"/>
    <property type="match status" value="1"/>
</dbReference>
<keyword evidence="3" id="KW-1185">Reference proteome</keyword>
<sequence>MNNIKPFPDLKPEDRDREYRRYSEELRDKVIFEFLFNGKSNRWIDEDILLEDPEYSRGWFSMGILHHLGLRDAHKGFFKEISIEDAINYLSGLGKDKYNSFIVALKRYSAGSYDLYSENSIEMFVANEKYKRLIKQVGKSQYTDGVRIDKEFHEIFNPIGSDFFVPRGKARKLKVLFNNKIFTAEYRFEDQEDKNIVLQSIRFRKELKREFAKVFPTPVGEFTIEVGSDLNHFIFSHIALSIEDDHDLENDMEYAEGKEYYRLHRMRERKPGVVKQAKKLFIKKHGRLFCEACNLDFTIAYGERGKDFIEGHHRKLISEMKEGDKTKAEDIAMLCSNCHKMIHKKPIISVEDLALIVNGHKQLLTQI</sequence>
<feature type="domain" description="HNH" evidence="1">
    <location>
        <begin position="290"/>
        <end position="345"/>
    </location>
</feature>
<reference evidence="2" key="1">
    <citation type="submission" date="2020-03" db="EMBL/GenBank/DDBJ databases">
        <title>Draft sequencing of Paenibacilllus sp. S3N08.</title>
        <authorList>
            <person name="Kim D.-U."/>
        </authorList>
    </citation>
    <scope>NUCLEOTIDE SEQUENCE</scope>
    <source>
        <strain evidence="2">S3N08</strain>
    </source>
</reference>
<dbReference type="InterPro" id="IPR003615">
    <property type="entry name" value="HNH_nuc"/>
</dbReference>
<accession>A0ABX0JGL9</accession>